<gene>
    <name evidence="6" type="ORF">DAKH74_047820</name>
</gene>
<evidence type="ECO:0000256" key="1">
    <source>
        <dbReference type="ARBA" id="ARBA00004123"/>
    </source>
</evidence>
<dbReference type="InterPro" id="IPR021717">
    <property type="entry name" value="Nucleoporin_Nup160"/>
</dbReference>
<organism evidence="6 7">
    <name type="scientific">Maudiozyma humilis</name>
    <name type="common">Sour dough yeast</name>
    <name type="synonym">Kazachstania humilis</name>
    <dbReference type="NCBI Taxonomy" id="51915"/>
    <lineage>
        <taxon>Eukaryota</taxon>
        <taxon>Fungi</taxon>
        <taxon>Dikarya</taxon>
        <taxon>Ascomycota</taxon>
        <taxon>Saccharomycotina</taxon>
        <taxon>Saccharomycetes</taxon>
        <taxon>Saccharomycetales</taxon>
        <taxon>Saccharomycetaceae</taxon>
        <taxon>Maudiozyma</taxon>
    </lineage>
</organism>
<accession>A0AAV5S530</accession>
<keyword evidence="3" id="KW-0539">Nucleus</keyword>
<evidence type="ECO:0000256" key="3">
    <source>
        <dbReference type="ARBA" id="ARBA00023242"/>
    </source>
</evidence>
<sequence>MPSLSKIDANLLTFKEAPLPRNIVTLSLGKESAQGNGGMTAEEQVAAVTSQSSYAGSLQLSNDSTLYYHLSQDSKQLVLYTAENCIDGRTLIIQLPQETMHMQHTMTFSVHDRTVLIHMILRDGMFLSLRLPTDYILDTTNTIRLNDDWFKVQSPYDFTVRVPHLLFEVSTDLLMVFLNDGGLLGLRSVSADQDLEPLLFNDNSYLKSLTSIFHRGRTETLGKAVSCTLFQQRYLIVLTENYYLKVWDLTTFAMVKEYNLSHNLFGDSGNTQNNNTESQMYGEVGTYLTLFENYLSIYSPHNNGVFQICALSIDQQGGIEFDLRNIVNSSLSSSSVWFLADMKLIKPLDINYTSSYLNLVVLWKSGSLCKLQVLNFLYDDLKDYQWVDNVNKSLADTRAQLDIASVVRADGETDDQLYYRCMFNLRSRYSPQVFKAAEDILSANNIVITRDNTAVQREEYLANFETILKDVKGKMDEVSTLTILNDEIILVNTLTPFNHSLYKSAAGRENYYFNLYNSENTDNLAVLLRALNAFMDTLPVHTVQSLSDKFLQTTTGEVSNDLIINEKFLDIFKTTLANRFDVANLQALMGELNKLDIIALLDDVINDYLATVQTSADYIESITTNVLSKVATLESLYQMVSIQNTFVVFILMAFVLLDADFTAFTKQLNTLLEINYKQSLFLKLYKQNKLLLIDNLFAKATEHQRGVKLFSYSDWVSFVQHNLSEFYAEPIEDNTFFLKSLEKYIMTSDSAFAGSDAEVYLRDIGSSFYLRNNESSEFLHALLLFASGEYDQSFKRFQMFDGYKKLQFKSLPSFLQNLESDPQSGSIWTPLIKTLVADDHREPRFYYALSCLYSDDGRAPELALRAIKRSIDISLSEPGEIDIITKQHEQLLAMLIHFKIYDEVVDVLRLGHAYLTIQERYTYFESLLSYPNHSDSFFSTLVNICRDLATAEGATEGLNYEDYTVVDSILSQNLSRGDWESSKKLYTFRYVNNFHREAAEAVFNYCRRNEHTLDLAAKKKYSVIIINILSTFEHDYDQWILDGTNVITLGELREQYAKL</sequence>
<dbReference type="InterPro" id="IPR059141">
    <property type="entry name" value="Beta-prop_Nup120_160"/>
</dbReference>
<dbReference type="PANTHER" id="PTHR21286:SF0">
    <property type="entry name" value="NUCLEAR PORE COMPLEX PROTEIN NUP160"/>
    <property type="match status" value="1"/>
</dbReference>
<dbReference type="Pfam" id="PF11715">
    <property type="entry name" value="Beta-prop_Nup120_160"/>
    <property type="match status" value="1"/>
</dbReference>
<proteinExistence type="predicted"/>
<dbReference type="Proteomes" id="UP001377567">
    <property type="component" value="Unassembled WGS sequence"/>
</dbReference>
<evidence type="ECO:0000313" key="7">
    <source>
        <dbReference type="Proteomes" id="UP001377567"/>
    </source>
</evidence>
<dbReference type="InterPro" id="IPR055090">
    <property type="entry name" value="NUP120_helical_saccharomycetes"/>
</dbReference>
<dbReference type="PANTHER" id="PTHR21286">
    <property type="entry name" value="NUCLEAR PORE COMPLEX PROTEIN NUP160"/>
    <property type="match status" value="1"/>
</dbReference>
<dbReference type="GO" id="GO:0017056">
    <property type="term" value="F:structural constituent of nuclear pore"/>
    <property type="evidence" value="ECO:0007669"/>
    <property type="project" value="TreeGrafter"/>
</dbReference>
<evidence type="ECO:0000256" key="2">
    <source>
        <dbReference type="ARBA" id="ARBA00022448"/>
    </source>
</evidence>
<reference evidence="6 7" key="1">
    <citation type="journal article" date="2023" name="Elife">
        <title>Identification of key yeast species and microbe-microbe interactions impacting larval growth of Drosophila in the wild.</title>
        <authorList>
            <person name="Mure A."/>
            <person name="Sugiura Y."/>
            <person name="Maeda R."/>
            <person name="Honda K."/>
            <person name="Sakurai N."/>
            <person name="Takahashi Y."/>
            <person name="Watada M."/>
            <person name="Katoh T."/>
            <person name="Gotoh A."/>
            <person name="Gotoh Y."/>
            <person name="Taniguchi I."/>
            <person name="Nakamura K."/>
            <person name="Hayashi T."/>
            <person name="Katayama T."/>
            <person name="Uemura T."/>
            <person name="Hattori Y."/>
        </authorList>
    </citation>
    <scope>NUCLEOTIDE SEQUENCE [LARGE SCALE GENOMIC DNA]</scope>
    <source>
        <strain evidence="6 7">KH-74</strain>
    </source>
</reference>
<dbReference type="AlphaFoldDB" id="A0AAV5S530"/>
<comment type="caution">
    <text evidence="6">The sequence shown here is derived from an EMBL/GenBank/DDBJ whole genome shotgun (WGS) entry which is preliminary data.</text>
</comment>
<evidence type="ECO:0000259" key="5">
    <source>
        <dbReference type="Pfam" id="PF22114"/>
    </source>
</evidence>
<dbReference type="GO" id="GO:0005643">
    <property type="term" value="C:nuclear pore"/>
    <property type="evidence" value="ECO:0007669"/>
    <property type="project" value="UniProtKB-ARBA"/>
</dbReference>
<dbReference type="Pfam" id="PF22114">
    <property type="entry name" value="NUP120_helical_2"/>
    <property type="match status" value="1"/>
</dbReference>
<keyword evidence="7" id="KW-1185">Reference proteome</keyword>
<dbReference type="EMBL" id="BTGD01000020">
    <property type="protein sequence ID" value="GMM58166.1"/>
    <property type="molecule type" value="Genomic_DNA"/>
</dbReference>
<evidence type="ECO:0000259" key="4">
    <source>
        <dbReference type="Pfam" id="PF11715"/>
    </source>
</evidence>
<feature type="domain" description="Nucleoporin NUP120 helical" evidence="5">
    <location>
        <begin position="528"/>
        <end position="709"/>
    </location>
</feature>
<feature type="domain" description="Nucleoporin Nup120/160 beta-propeller" evidence="4">
    <location>
        <begin position="71"/>
        <end position="437"/>
    </location>
</feature>
<comment type="subcellular location">
    <subcellularLocation>
        <location evidence="1">Nucleus</location>
    </subcellularLocation>
</comment>
<name>A0AAV5S530_MAUHU</name>
<evidence type="ECO:0000313" key="6">
    <source>
        <dbReference type="EMBL" id="GMM58166.1"/>
    </source>
</evidence>
<keyword evidence="2" id="KW-0813">Transport</keyword>
<protein>
    <submittedName>
        <fullName evidence="6">Nup120 protein</fullName>
    </submittedName>
</protein>